<evidence type="ECO:0000256" key="5">
    <source>
        <dbReference type="ARBA" id="ARBA00022679"/>
    </source>
</evidence>
<dbReference type="SUPFAM" id="SSF53790">
    <property type="entry name" value="Tetrapyrrole methylase"/>
    <property type="match status" value="1"/>
</dbReference>
<comment type="pathway">
    <text evidence="9">Cofactor biosynthesis; adenosylcobalamin biosynthesis; precorrin-2 from uroporphyrinogen III: step 1/1.</text>
</comment>
<dbReference type="FunFam" id="3.30.950.10:FF:000001">
    <property type="entry name" value="Siroheme synthase"/>
    <property type="match status" value="1"/>
</dbReference>
<accession>A0A5C1E9D1</accession>
<dbReference type="UniPathway" id="UPA00262">
    <property type="reaction ID" value="UER00211"/>
</dbReference>
<dbReference type="EMBL" id="CP022579">
    <property type="protein sequence ID" value="QEL65576.1"/>
    <property type="molecule type" value="Genomic_DNA"/>
</dbReference>
<name>A0A5C1E9D1_9RHOO</name>
<evidence type="ECO:0000256" key="2">
    <source>
        <dbReference type="ARBA" id="ARBA00012162"/>
    </source>
</evidence>
<reference evidence="12 13" key="1">
    <citation type="submission" date="2017-07" db="EMBL/GenBank/DDBJ databases">
        <title>Complete genome sequence of Oryzomicrobium terrae TPP412.</title>
        <authorList>
            <person name="Chiu L.-W."/>
            <person name="Lo K.-J."/>
            <person name="Tsai Y.-M."/>
            <person name="Lin S.-S."/>
            <person name="Kuo C.-H."/>
            <person name="Liu C.-T."/>
        </authorList>
    </citation>
    <scope>NUCLEOTIDE SEQUENCE [LARGE SCALE GENOMIC DNA]</scope>
    <source>
        <strain evidence="12 13">TPP412</strain>
    </source>
</reference>
<dbReference type="InterPro" id="IPR003043">
    <property type="entry name" value="Uropor_MeTrfase_CS"/>
</dbReference>
<keyword evidence="3" id="KW-0169">Cobalamin biosynthesis</keyword>
<evidence type="ECO:0000256" key="9">
    <source>
        <dbReference type="ARBA" id="ARBA00060548"/>
    </source>
</evidence>
<evidence type="ECO:0000313" key="12">
    <source>
        <dbReference type="EMBL" id="QEL65576.1"/>
    </source>
</evidence>
<dbReference type="PANTHER" id="PTHR45790">
    <property type="entry name" value="SIROHEME SYNTHASE-RELATED"/>
    <property type="match status" value="1"/>
</dbReference>
<dbReference type="GO" id="GO:0032259">
    <property type="term" value="P:methylation"/>
    <property type="evidence" value="ECO:0007669"/>
    <property type="project" value="UniProtKB-KW"/>
</dbReference>
<gene>
    <name evidence="12" type="primary">cysG</name>
    <name evidence="12" type="ORF">OTERR_21000</name>
</gene>
<dbReference type="Proteomes" id="UP000323671">
    <property type="component" value="Chromosome"/>
</dbReference>
<dbReference type="PROSITE" id="PS00839">
    <property type="entry name" value="SUMT_1"/>
    <property type="match status" value="1"/>
</dbReference>
<dbReference type="InterPro" id="IPR014777">
    <property type="entry name" value="4pyrrole_Mease_sub1"/>
</dbReference>
<dbReference type="InterPro" id="IPR035996">
    <property type="entry name" value="4pyrrol_Methylase_sf"/>
</dbReference>
<dbReference type="GO" id="GO:0004851">
    <property type="term" value="F:uroporphyrin-III C-methyltransferase activity"/>
    <property type="evidence" value="ECO:0007669"/>
    <property type="project" value="UniProtKB-EC"/>
</dbReference>
<dbReference type="InterPro" id="IPR000878">
    <property type="entry name" value="4pyrrol_Mease"/>
</dbReference>
<dbReference type="InterPro" id="IPR050161">
    <property type="entry name" value="Siro_Cobalamin_biosynth"/>
</dbReference>
<keyword evidence="13" id="KW-1185">Reference proteome</keyword>
<dbReference type="KEGG" id="otr:OTERR_21000"/>
<dbReference type="GO" id="GO:0019354">
    <property type="term" value="P:siroheme biosynthetic process"/>
    <property type="evidence" value="ECO:0007669"/>
    <property type="project" value="UniProtKB-UniPathway"/>
</dbReference>
<protein>
    <recommendedName>
        <fullName evidence="2">uroporphyrinogen-III C-methyltransferase</fullName>
        <ecNumber evidence="2">2.1.1.107</ecNumber>
    </recommendedName>
</protein>
<feature type="domain" description="Tetrapyrrole methylase" evidence="11">
    <location>
        <begin position="18"/>
        <end position="228"/>
    </location>
</feature>
<sequence length="285" mass="30517">MKLLPNDPNTRRAIEPGKVYLVGAGPGDPELLTLRAARLIGAADVLVYDHLIGESILDMAPATVRRVFVGKESANHSLPQDDINHLLVKLAQEGLRVVRLKGGDPFIFGRGGEEIEVLARHGIPFEVVPGITAAAGCAAYGGFPLTHREHAQTLVFATGHLKDNTVDLDWTALARPRQTVVFYMGVAAAKEICRQLIAHGLPADTPAAAIEKGTTVRQRVVAATLATLPERIRLDHVKPPALLVVGGVINLRQCCTWFDPCDDRAPTQENGHHAAPLAAAQHATA</sequence>
<evidence type="ECO:0000256" key="7">
    <source>
        <dbReference type="ARBA" id="ARBA00023244"/>
    </source>
</evidence>
<dbReference type="Pfam" id="PF00590">
    <property type="entry name" value="TP_methylase"/>
    <property type="match status" value="1"/>
</dbReference>
<evidence type="ECO:0000256" key="3">
    <source>
        <dbReference type="ARBA" id="ARBA00022573"/>
    </source>
</evidence>
<dbReference type="InterPro" id="IPR006366">
    <property type="entry name" value="CobA/CysG_C"/>
</dbReference>
<evidence type="ECO:0000256" key="10">
    <source>
        <dbReference type="RuleBase" id="RU003960"/>
    </source>
</evidence>
<dbReference type="NCBIfam" id="TIGR01469">
    <property type="entry name" value="cobA_cysG_Cterm"/>
    <property type="match status" value="1"/>
</dbReference>
<comment type="pathway">
    <text evidence="8">Porphyrin-containing compound metabolism; siroheme biosynthesis; precorrin-2 from uroporphyrinogen III: step 1/1.</text>
</comment>
<keyword evidence="7" id="KW-0627">Porphyrin biosynthesis</keyword>
<evidence type="ECO:0000259" key="11">
    <source>
        <dbReference type="Pfam" id="PF00590"/>
    </source>
</evidence>
<dbReference type="PANTHER" id="PTHR45790:SF1">
    <property type="entry name" value="SIROHEME SYNTHASE"/>
    <property type="match status" value="1"/>
</dbReference>
<dbReference type="GO" id="GO:0009236">
    <property type="term" value="P:cobalamin biosynthetic process"/>
    <property type="evidence" value="ECO:0007669"/>
    <property type="project" value="UniProtKB-KW"/>
</dbReference>
<dbReference type="Gene3D" id="3.40.1010.10">
    <property type="entry name" value="Cobalt-precorrin-4 Transmethylase, Domain 1"/>
    <property type="match status" value="1"/>
</dbReference>
<dbReference type="EC" id="2.1.1.107" evidence="2"/>
<dbReference type="NCBIfam" id="NF004790">
    <property type="entry name" value="PRK06136.1"/>
    <property type="match status" value="1"/>
</dbReference>
<dbReference type="AlphaFoldDB" id="A0A5C1E9D1"/>
<proteinExistence type="inferred from homology"/>
<dbReference type="CDD" id="cd11642">
    <property type="entry name" value="SUMT"/>
    <property type="match status" value="1"/>
</dbReference>
<organism evidence="12 13">
    <name type="scientific">Oryzomicrobium terrae</name>
    <dbReference type="NCBI Taxonomy" id="1735038"/>
    <lineage>
        <taxon>Bacteria</taxon>
        <taxon>Pseudomonadati</taxon>
        <taxon>Pseudomonadota</taxon>
        <taxon>Betaproteobacteria</taxon>
        <taxon>Rhodocyclales</taxon>
        <taxon>Rhodocyclaceae</taxon>
        <taxon>Oryzomicrobium</taxon>
    </lineage>
</organism>
<evidence type="ECO:0000256" key="8">
    <source>
        <dbReference type="ARBA" id="ARBA00025705"/>
    </source>
</evidence>
<evidence type="ECO:0000256" key="4">
    <source>
        <dbReference type="ARBA" id="ARBA00022603"/>
    </source>
</evidence>
<dbReference type="RefSeq" id="WP_149425741.1">
    <property type="nucleotide sequence ID" value="NZ_CP022579.1"/>
</dbReference>
<dbReference type="Gene3D" id="3.30.950.10">
    <property type="entry name" value="Methyltransferase, Cobalt-precorrin-4 Transmethylase, Domain 2"/>
    <property type="match status" value="1"/>
</dbReference>
<keyword evidence="6" id="KW-0949">S-adenosyl-L-methionine</keyword>
<comment type="similarity">
    <text evidence="1 10">Belongs to the precorrin methyltransferase family.</text>
</comment>
<evidence type="ECO:0000256" key="6">
    <source>
        <dbReference type="ARBA" id="ARBA00022691"/>
    </source>
</evidence>
<dbReference type="FunFam" id="3.40.1010.10:FF:000001">
    <property type="entry name" value="Siroheme synthase"/>
    <property type="match status" value="1"/>
</dbReference>
<keyword evidence="5 10" id="KW-0808">Transferase</keyword>
<evidence type="ECO:0000256" key="1">
    <source>
        <dbReference type="ARBA" id="ARBA00005879"/>
    </source>
</evidence>
<keyword evidence="4 10" id="KW-0489">Methyltransferase</keyword>
<evidence type="ECO:0000313" key="13">
    <source>
        <dbReference type="Proteomes" id="UP000323671"/>
    </source>
</evidence>
<dbReference type="PROSITE" id="PS00840">
    <property type="entry name" value="SUMT_2"/>
    <property type="match status" value="1"/>
</dbReference>
<dbReference type="InterPro" id="IPR014776">
    <property type="entry name" value="4pyrrole_Mease_sub2"/>
</dbReference>